<keyword evidence="1" id="KW-1133">Transmembrane helix</keyword>
<keyword evidence="1" id="KW-0812">Transmembrane</keyword>
<keyword evidence="2" id="KW-0614">Plasmid</keyword>
<sequence length="55" mass="6537">MSTIFTKFLSITPLTIPVLVTIINLPPLSILFMYNIKKFYENYKFFISMILQYII</sequence>
<evidence type="ECO:0000256" key="1">
    <source>
        <dbReference type="SAM" id="Phobius"/>
    </source>
</evidence>
<dbReference type="AlphaFoldDB" id="G5DSD6"/>
<dbReference type="EMBL" id="JN689218">
    <property type="protein sequence ID" value="AEP94977.1"/>
    <property type="molecule type" value="Genomic_DNA"/>
</dbReference>
<evidence type="ECO:0000313" key="2">
    <source>
        <dbReference type="EMBL" id="AEP94977.1"/>
    </source>
</evidence>
<reference evidence="2" key="1">
    <citation type="journal article" date="2011" name="MBio">
        <title>Necrotic Enteritis-Derived Clostridium perfringens Strain with Three Closely Related Independently Conjugative Toxin and Antibiotic Resistance Plasmids.</title>
        <authorList>
            <person name="Bannam T.L."/>
            <person name="Yan X.X."/>
            <person name="Harrison P.F."/>
            <person name="Seemann T."/>
            <person name="Keyburn A.L."/>
            <person name="Stubenrauch C."/>
            <person name="Weeramantri L.H."/>
            <person name="Cheung J.K."/>
            <person name="McClane B.A."/>
            <person name="Boyce J.D."/>
            <person name="Moore R.J."/>
            <person name="Rood J.I."/>
        </authorList>
    </citation>
    <scope>NUCLEOTIDE SEQUENCE</scope>
    <source>
        <strain evidence="2">EHE-NE18</strain>
        <plasmid evidence="2">pJIR3843</plasmid>
    </source>
</reference>
<proteinExistence type="predicted"/>
<accession>G5DSD6</accession>
<gene>
    <name evidence="2" type="ORF">pMini_004</name>
</gene>
<protein>
    <submittedName>
        <fullName evidence="2">Uncharacterized protein</fullName>
    </submittedName>
</protein>
<keyword evidence="1" id="KW-0472">Membrane</keyword>
<organism evidence="2">
    <name type="scientific">Clostridium perfringens</name>
    <dbReference type="NCBI Taxonomy" id="1502"/>
    <lineage>
        <taxon>Bacteria</taxon>
        <taxon>Bacillati</taxon>
        <taxon>Bacillota</taxon>
        <taxon>Clostridia</taxon>
        <taxon>Eubacteriales</taxon>
        <taxon>Clostridiaceae</taxon>
        <taxon>Clostridium</taxon>
    </lineage>
</organism>
<name>G5DSD6_CLOPF</name>
<geneLocation type="plasmid" evidence="2">
    <name>pJIR3843</name>
</geneLocation>
<feature type="transmembrane region" description="Helical" evidence="1">
    <location>
        <begin position="14"/>
        <end position="34"/>
    </location>
</feature>